<dbReference type="EMBL" id="OZ021736">
    <property type="protein sequence ID" value="CAK9315377.1"/>
    <property type="molecule type" value="Genomic_DNA"/>
</dbReference>
<gene>
    <name evidence="2" type="ORF">CITCOLO1_LOCUS7168</name>
</gene>
<dbReference type="Proteomes" id="UP001642487">
    <property type="component" value="Chromosome 2"/>
</dbReference>
<evidence type="ECO:0000256" key="1">
    <source>
        <dbReference type="SAM" id="MobiDB-lite"/>
    </source>
</evidence>
<evidence type="ECO:0000313" key="2">
    <source>
        <dbReference type="EMBL" id="CAK9315377.1"/>
    </source>
</evidence>
<feature type="non-terminal residue" evidence="2">
    <location>
        <position position="102"/>
    </location>
</feature>
<sequence>MKSINLVIDHQDSDQVLDEDRDDLVLFPDVTCDIADKKPHIDPNTDDDEKSDFEHQESVSDTVKCSNKVKKNHPSENIIGELSSGVTTQRKDKVDHLKLIGN</sequence>
<proteinExistence type="predicted"/>
<protein>
    <submittedName>
        <fullName evidence="2">Uncharacterized protein</fullName>
    </submittedName>
</protein>
<name>A0ABP0Y4L4_9ROSI</name>
<accession>A0ABP0Y4L4</accession>
<keyword evidence="3" id="KW-1185">Reference proteome</keyword>
<feature type="region of interest" description="Disordered" evidence="1">
    <location>
        <begin position="36"/>
        <end position="63"/>
    </location>
</feature>
<evidence type="ECO:0000313" key="3">
    <source>
        <dbReference type="Proteomes" id="UP001642487"/>
    </source>
</evidence>
<reference evidence="2 3" key="1">
    <citation type="submission" date="2024-03" db="EMBL/GenBank/DDBJ databases">
        <authorList>
            <person name="Gkanogiannis A."/>
            <person name="Becerra Lopez-Lavalle L."/>
        </authorList>
    </citation>
    <scope>NUCLEOTIDE SEQUENCE [LARGE SCALE GENOMIC DNA]</scope>
</reference>
<organism evidence="2 3">
    <name type="scientific">Citrullus colocynthis</name>
    <name type="common">colocynth</name>
    <dbReference type="NCBI Taxonomy" id="252529"/>
    <lineage>
        <taxon>Eukaryota</taxon>
        <taxon>Viridiplantae</taxon>
        <taxon>Streptophyta</taxon>
        <taxon>Embryophyta</taxon>
        <taxon>Tracheophyta</taxon>
        <taxon>Spermatophyta</taxon>
        <taxon>Magnoliopsida</taxon>
        <taxon>eudicotyledons</taxon>
        <taxon>Gunneridae</taxon>
        <taxon>Pentapetalae</taxon>
        <taxon>rosids</taxon>
        <taxon>fabids</taxon>
        <taxon>Cucurbitales</taxon>
        <taxon>Cucurbitaceae</taxon>
        <taxon>Benincaseae</taxon>
        <taxon>Citrullus</taxon>
    </lineage>
</organism>